<reference evidence="5 6" key="1">
    <citation type="submission" date="2023-10" db="EMBL/GenBank/DDBJ databases">
        <title>Complete Genome Sequence of Limnobacter thiooxidans CS-K2T, Isolated from freshwater lake sediments in Bavaria, Germany.</title>
        <authorList>
            <person name="Naruki M."/>
            <person name="Watanabe A."/>
            <person name="Warashina T."/>
            <person name="Morita T."/>
            <person name="Arakawa K."/>
        </authorList>
    </citation>
    <scope>NUCLEOTIDE SEQUENCE [LARGE SCALE GENOMIC DNA]</scope>
    <source>
        <strain evidence="5 6">CS-K2</strain>
    </source>
</reference>
<dbReference type="Proteomes" id="UP001329151">
    <property type="component" value="Chromosome"/>
</dbReference>
<evidence type="ECO:0000259" key="4">
    <source>
        <dbReference type="Pfam" id="PF13458"/>
    </source>
</evidence>
<dbReference type="RefSeq" id="WP_338284367.1">
    <property type="nucleotide sequence ID" value="NZ_AP028947.1"/>
</dbReference>
<accession>A0AA86J2G8</accession>
<dbReference type="Pfam" id="PF13458">
    <property type="entry name" value="Peripla_BP_6"/>
    <property type="match status" value="1"/>
</dbReference>
<sequence>MRNVYSWHLGQSVLFVSLFAAFSGSAAWAKDVVVKIGHIAPLSGPQAHYGKDNESGARLAIEDLNKMKIQLEGGTAKFELVAEDDAADPKTGAIVAQKLCDMKVNGIVGHLNSGTTIPASRIYYDCGIPQITPSATTPKVTKQGFESVFRVIAHDGVLGVALAKYAADEMKAKRVVVIDDRTGYGQPLADIFTNQLQAKGVKVLERHYTNDKATDFAAILTSVKRVNPDLIFYGGMDAQAGPMLRQMKQLGIKATLIGGDGICTAELMRLGGDNVGSNVLCAEGGMALSKMPGGPAFEKRYKTQFKRDIQVYAPFVYDAVMTMGMAMKNAKSADPKKYLPKLKDIRHEGVIGTIAFDNAGDVLNAPVTLNSYNAQGKFPVKVVN</sequence>
<evidence type="ECO:0000256" key="2">
    <source>
        <dbReference type="ARBA" id="ARBA00022729"/>
    </source>
</evidence>
<dbReference type="AlphaFoldDB" id="A0AA86J2G8"/>
<protein>
    <submittedName>
        <fullName evidence="5">Branched-chain amino acid ABC transporter substrate-binding protein</fullName>
    </submittedName>
</protein>
<dbReference type="PANTHER" id="PTHR47151:SF2">
    <property type="entry name" value="AMINO ACID BINDING PROTEIN"/>
    <property type="match status" value="1"/>
</dbReference>
<feature type="signal peptide" evidence="3">
    <location>
        <begin position="1"/>
        <end position="29"/>
    </location>
</feature>
<evidence type="ECO:0000256" key="3">
    <source>
        <dbReference type="SAM" id="SignalP"/>
    </source>
</evidence>
<feature type="domain" description="Leucine-binding protein" evidence="4">
    <location>
        <begin position="34"/>
        <end position="373"/>
    </location>
</feature>
<gene>
    <name evidence="5" type="ORF">RGQ30_19320</name>
</gene>
<dbReference type="InterPro" id="IPR028082">
    <property type="entry name" value="Peripla_BP_I"/>
</dbReference>
<dbReference type="PANTHER" id="PTHR47151">
    <property type="entry name" value="LEU/ILE/VAL-BINDING ABC TRANSPORTER SUBUNIT"/>
    <property type="match status" value="1"/>
</dbReference>
<keyword evidence="6" id="KW-1185">Reference proteome</keyword>
<evidence type="ECO:0000313" key="6">
    <source>
        <dbReference type="Proteomes" id="UP001329151"/>
    </source>
</evidence>
<comment type="similarity">
    <text evidence="1">Belongs to the leucine-binding protein family.</text>
</comment>
<name>A0AA86J2G8_9BURK</name>
<organism evidence="5 6">
    <name type="scientific">Limnobacter thiooxidans</name>
    <dbReference type="NCBI Taxonomy" id="131080"/>
    <lineage>
        <taxon>Bacteria</taxon>
        <taxon>Pseudomonadati</taxon>
        <taxon>Pseudomonadota</taxon>
        <taxon>Betaproteobacteria</taxon>
        <taxon>Burkholderiales</taxon>
        <taxon>Burkholderiaceae</taxon>
        <taxon>Limnobacter</taxon>
    </lineage>
</organism>
<dbReference type="Gene3D" id="3.40.50.2300">
    <property type="match status" value="2"/>
</dbReference>
<dbReference type="KEGG" id="lto:RGQ30_19320"/>
<evidence type="ECO:0000313" key="5">
    <source>
        <dbReference type="EMBL" id="BET26431.1"/>
    </source>
</evidence>
<dbReference type="SUPFAM" id="SSF53822">
    <property type="entry name" value="Periplasmic binding protein-like I"/>
    <property type="match status" value="1"/>
</dbReference>
<keyword evidence="2 3" id="KW-0732">Signal</keyword>
<dbReference type="EMBL" id="AP028947">
    <property type="protein sequence ID" value="BET26431.1"/>
    <property type="molecule type" value="Genomic_DNA"/>
</dbReference>
<feature type="chain" id="PRO_5046175351" evidence="3">
    <location>
        <begin position="30"/>
        <end position="384"/>
    </location>
</feature>
<dbReference type="InterPro" id="IPR028081">
    <property type="entry name" value="Leu-bd"/>
</dbReference>
<dbReference type="PROSITE" id="PS50890">
    <property type="entry name" value="PUA"/>
    <property type="match status" value="1"/>
</dbReference>
<dbReference type="CDD" id="cd06342">
    <property type="entry name" value="PBP1_ABC_LIVBP-like"/>
    <property type="match status" value="1"/>
</dbReference>
<evidence type="ECO:0000256" key="1">
    <source>
        <dbReference type="ARBA" id="ARBA00010062"/>
    </source>
</evidence>
<proteinExistence type="inferred from homology"/>